<evidence type="ECO:0000256" key="1">
    <source>
        <dbReference type="SAM" id="MobiDB-lite"/>
    </source>
</evidence>
<evidence type="ECO:0000313" key="3">
    <source>
        <dbReference type="Proteomes" id="UP001320715"/>
    </source>
</evidence>
<reference evidence="2 3" key="1">
    <citation type="submission" date="2020-01" db="EMBL/GenBank/DDBJ databases">
        <title>Genomes of bacteria type strains.</title>
        <authorList>
            <person name="Chen J."/>
            <person name="Zhu S."/>
            <person name="Yang J."/>
        </authorList>
    </citation>
    <scope>NUCLEOTIDE SEQUENCE [LARGE SCALE GENOMIC DNA]</scope>
    <source>
        <strain evidence="2 3">DSM 16655</strain>
    </source>
</reference>
<feature type="region of interest" description="Disordered" evidence="1">
    <location>
        <begin position="1"/>
        <end position="27"/>
    </location>
</feature>
<gene>
    <name evidence="2" type="ORF">GTW23_13360</name>
</gene>
<dbReference type="Proteomes" id="UP001320715">
    <property type="component" value="Unassembled WGS sequence"/>
</dbReference>
<evidence type="ECO:0000313" key="2">
    <source>
        <dbReference type="EMBL" id="MCO6409166.1"/>
    </source>
</evidence>
<dbReference type="RefSeq" id="WP_252916122.1">
    <property type="nucleotide sequence ID" value="NZ_JAAAML010000002.1"/>
</dbReference>
<sequence length="73" mass="8413">MSLKMDSKLETELTPEEVSEHNSLTTDEKIERITNMKFELERQTGRGTADLDQVEARMASINMALSRLKDRKD</sequence>
<protein>
    <recommendedName>
        <fullName evidence="4">50S ribosomal protein L29</fullName>
    </recommendedName>
</protein>
<evidence type="ECO:0008006" key="4">
    <source>
        <dbReference type="Google" id="ProtNLM"/>
    </source>
</evidence>
<proteinExistence type="predicted"/>
<keyword evidence="3" id="KW-1185">Reference proteome</keyword>
<feature type="compositionally biased region" description="Basic and acidic residues" evidence="1">
    <location>
        <begin position="1"/>
        <end position="11"/>
    </location>
</feature>
<comment type="caution">
    <text evidence="2">The sequence shown here is derived from an EMBL/GenBank/DDBJ whole genome shotgun (WGS) entry which is preliminary data.</text>
</comment>
<organism evidence="2 3">
    <name type="scientific">Hoeflea alexandrii</name>
    <dbReference type="NCBI Taxonomy" id="288436"/>
    <lineage>
        <taxon>Bacteria</taxon>
        <taxon>Pseudomonadati</taxon>
        <taxon>Pseudomonadota</taxon>
        <taxon>Alphaproteobacteria</taxon>
        <taxon>Hyphomicrobiales</taxon>
        <taxon>Rhizobiaceae</taxon>
        <taxon>Hoeflea</taxon>
    </lineage>
</organism>
<name>A0ABT1CSL0_9HYPH</name>
<accession>A0ABT1CSL0</accession>
<dbReference type="EMBL" id="JAAAML010000002">
    <property type="protein sequence ID" value="MCO6409166.1"/>
    <property type="molecule type" value="Genomic_DNA"/>
</dbReference>